<dbReference type="Gene3D" id="3.30.2010.10">
    <property type="entry name" value="Metalloproteases ('zincins'), catalytic domain"/>
    <property type="match status" value="1"/>
</dbReference>
<accession>A0ABQ4BUM7</accession>
<comment type="caution">
    <text evidence="9">The sequence shown here is derived from an EMBL/GenBank/DDBJ whole genome shotgun (WGS) entry which is preliminary data.</text>
</comment>
<dbReference type="RefSeq" id="WP_203699935.1">
    <property type="nucleotide sequence ID" value="NZ_BAAALU010000038.1"/>
</dbReference>
<comment type="similarity">
    <text evidence="6">Belongs to the peptidase M48 family.</text>
</comment>
<keyword evidence="1 6" id="KW-0645">Protease</keyword>
<dbReference type="CDD" id="cd07326">
    <property type="entry name" value="M56_BlaR1_MecR1_like"/>
    <property type="match status" value="1"/>
</dbReference>
<evidence type="ECO:0000256" key="7">
    <source>
        <dbReference type="SAM" id="Phobius"/>
    </source>
</evidence>
<keyword evidence="7" id="KW-1133">Transmembrane helix</keyword>
<gene>
    <name evidence="9" type="ORF">Air01nite_03280</name>
</gene>
<keyword evidence="7" id="KW-0472">Membrane</keyword>
<organism evidence="9 10">
    <name type="scientific">Asanoa iriomotensis</name>
    <dbReference type="NCBI Taxonomy" id="234613"/>
    <lineage>
        <taxon>Bacteria</taxon>
        <taxon>Bacillati</taxon>
        <taxon>Actinomycetota</taxon>
        <taxon>Actinomycetes</taxon>
        <taxon>Micromonosporales</taxon>
        <taxon>Micromonosporaceae</taxon>
        <taxon>Asanoa</taxon>
    </lineage>
</organism>
<reference evidence="9 10" key="1">
    <citation type="submission" date="2021-01" db="EMBL/GenBank/DDBJ databases">
        <title>Whole genome shotgun sequence of Asanoa iriomotensis NBRC 100142.</title>
        <authorList>
            <person name="Komaki H."/>
            <person name="Tamura T."/>
        </authorList>
    </citation>
    <scope>NUCLEOTIDE SEQUENCE [LARGE SCALE GENOMIC DNA]</scope>
    <source>
        <strain evidence="9 10">NBRC 100142</strain>
    </source>
</reference>
<dbReference type="EMBL" id="BONC01000001">
    <property type="protein sequence ID" value="GIF54233.1"/>
    <property type="molecule type" value="Genomic_DNA"/>
</dbReference>
<feature type="transmembrane region" description="Helical" evidence="7">
    <location>
        <begin position="89"/>
        <end position="109"/>
    </location>
</feature>
<feature type="transmembrane region" description="Helical" evidence="7">
    <location>
        <begin position="272"/>
        <end position="295"/>
    </location>
</feature>
<keyword evidence="7" id="KW-0812">Transmembrane</keyword>
<dbReference type="InterPro" id="IPR052173">
    <property type="entry name" value="Beta-lactam_resp_regulator"/>
</dbReference>
<evidence type="ECO:0000256" key="3">
    <source>
        <dbReference type="ARBA" id="ARBA00022801"/>
    </source>
</evidence>
<feature type="transmembrane region" description="Helical" evidence="7">
    <location>
        <begin position="230"/>
        <end position="252"/>
    </location>
</feature>
<evidence type="ECO:0000313" key="10">
    <source>
        <dbReference type="Proteomes" id="UP000624325"/>
    </source>
</evidence>
<evidence type="ECO:0000256" key="4">
    <source>
        <dbReference type="ARBA" id="ARBA00022833"/>
    </source>
</evidence>
<keyword evidence="5 6" id="KW-0482">Metalloprotease</keyword>
<evidence type="ECO:0000313" key="9">
    <source>
        <dbReference type="EMBL" id="GIF54233.1"/>
    </source>
</evidence>
<keyword evidence="2" id="KW-0479">Metal-binding</keyword>
<dbReference type="PANTHER" id="PTHR34978:SF3">
    <property type="entry name" value="SLR0241 PROTEIN"/>
    <property type="match status" value="1"/>
</dbReference>
<evidence type="ECO:0000259" key="8">
    <source>
        <dbReference type="Pfam" id="PF01435"/>
    </source>
</evidence>
<proteinExistence type="inferred from homology"/>
<comment type="cofactor">
    <cofactor evidence="6">
        <name>Zn(2+)</name>
        <dbReference type="ChEBI" id="CHEBI:29105"/>
    </cofactor>
    <text evidence="6">Binds 1 zinc ion per subunit.</text>
</comment>
<sequence length="309" mass="31938">MIAANLLAVALLLGFVGTRWLPTAGWVRRAPRLALAVWCVLLGTVAASILAAGIAVLLPAPPTVCALLFWCVHPGSPAALLALRLTGDGVAVGVAGVVALALFRGGRALRSQRVARRRHRELLTLAGRPLPDLGGTVIEHPRPGAYVAPDRRLVVTSGALDQLTPAQLDAVVAHERAHAGGRHQLLLDAVRLAARALPRVRLLRVARDQVGRLVELRADDVAARAHGRQALAGALVAMACGAAAPVGLVGAGGGDTVERLRRLLAPPERLGAAAGLVVTGALLAMALLPVGVLVLEGSWHAAVRCVWIG</sequence>
<protein>
    <recommendedName>
        <fullName evidence="8">Peptidase M48 domain-containing protein</fullName>
    </recommendedName>
</protein>
<keyword evidence="10" id="KW-1185">Reference proteome</keyword>
<name>A0ABQ4BUM7_9ACTN</name>
<keyword evidence="3 6" id="KW-0378">Hydrolase</keyword>
<dbReference type="PANTHER" id="PTHR34978">
    <property type="entry name" value="POSSIBLE SENSOR-TRANSDUCER PROTEIN BLAR"/>
    <property type="match status" value="1"/>
</dbReference>
<feature type="domain" description="Peptidase M48" evidence="8">
    <location>
        <begin position="116"/>
        <end position="189"/>
    </location>
</feature>
<dbReference type="Pfam" id="PF01435">
    <property type="entry name" value="Peptidase_M48"/>
    <property type="match status" value="1"/>
</dbReference>
<evidence type="ECO:0000256" key="5">
    <source>
        <dbReference type="ARBA" id="ARBA00023049"/>
    </source>
</evidence>
<evidence type="ECO:0000256" key="2">
    <source>
        <dbReference type="ARBA" id="ARBA00022723"/>
    </source>
</evidence>
<feature type="transmembrane region" description="Helical" evidence="7">
    <location>
        <begin position="35"/>
        <end position="58"/>
    </location>
</feature>
<evidence type="ECO:0000256" key="1">
    <source>
        <dbReference type="ARBA" id="ARBA00022670"/>
    </source>
</evidence>
<keyword evidence="4 6" id="KW-0862">Zinc</keyword>
<evidence type="ECO:0000256" key="6">
    <source>
        <dbReference type="RuleBase" id="RU003983"/>
    </source>
</evidence>
<dbReference type="Proteomes" id="UP000624325">
    <property type="component" value="Unassembled WGS sequence"/>
</dbReference>
<dbReference type="InterPro" id="IPR001915">
    <property type="entry name" value="Peptidase_M48"/>
</dbReference>